<name>A0A6B3NUG2_9PSED</name>
<dbReference type="AlphaFoldDB" id="A0A6B3NUG2"/>
<dbReference type="NCBIfam" id="NF007704">
    <property type="entry name" value="PRK10396.1"/>
    <property type="match status" value="1"/>
</dbReference>
<dbReference type="Proteomes" id="UP000480410">
    <property type="component" value="Unassembled WGS sequence"/>
</dbReference>
<evidence type="ECO:0000313" key="1">
    <source>
        <dbReference type="EMBL" id="NER60939.1"/>
    </source>
</evidence>
<dbReference type="InterPro" id="IPR036255">
    <property type="entry name" value="YgfB-like_sf"/>
</dbReference>
<organism evidence="2 4">
    <name type="scientific">Pseudomonas brassicae</name>
    <dbReference type="NCBI Taxonomy" id="2708063"/>
    <lineage>
        <taxon>Bacteria</taxon>
        <taxon>Pseudomonadati</taxon>
        <taxon>Pseudomonadota</taxon>
        <taxon>Gammaproteobacteria</taxon>
        <taxon>Pseudomonadales</taxon>
        <taxon>Pseudomonadaceae</taxon>
        <taxon>Pseudomonas</taxon>
    </lineage>
</organism>
<dbReference type="Gene3D" id="1.20.120.740">
    <property type="entry name" value="YgfB uncharacterised protein family UPF0149, PF03695"/>
    <property type="match status" value="1"/>
</dbReference>
<accession>A0A6M0CZE8</accession>
<evidence type="ECO:0000313" key="2">
    <source>
        <dbReference type="EMBL" id="NER65596.1"/>
    </source>
</evidence>
<dbReference type="NCBIfam" id="TIGR02292">
    <property type="entry name" value="ygfB_yecA"/>
    <property type="match status" value="1"/>
</dbReference>
<protein>
    <submittedName>
        <fullName evidence="2">UPF0149 family protein</fullName>
    </submittedName>
</protein>
<dbReference type="RefSeq" id="WP_163948103.1">
    <property type="nucleotide sequence ID" value="NZ_JAAHBU010000294.1"/>
</dbReference>
<evidence type="ECO:0000313" key="4">
    <source>
        <dbReference type="Proteomes" id="UP000482634"/>
    </source>
</evidence>
<sequence length="187" mass="20739">MTAFVQPLNAKERGRLDGFLLKYGNDEAILTLSELDGFLVALASSPVRLTPNEWLPEVTGGREPRFKKPAEAEAFSALLMRYMNNVAGALNEACDDFEPLFVEDESEPEPQVVVDEWCFGYLRGVQVARWPALPPVQSAHLEAIALHGLEDNIDQVEALQPQQHDASIEAIVIGLRALYGFFDSQRA</sequence>
<gene>
    <name evidence="1" type="ORF">G3435_15055</name>
    <name evidence="2" type="ORF">G3436_19170</name>
</gene>
<dbReference type="EMBL" id="JAAHBV010000321">
    <property type="protein sequence ID" value="NER60939.1"/>
    <property type="molecule type" value="Genomic_DNA"/>
</dbReference>
<evidence type="ECO:0000313" key="3">
    <source>
        <dbReference type="Proteomes" id="UP000480410"/>
    </source>
</evidence>
<dbReference type="Pfam" id="PF03695">
    <property type="entry name" value="UPF0149"/>
    <property type="match status" value="1"/>
</dbReference>
<dbReference type="EMBL" id="JAAHBU010000294">
    <property type="protein sequence ID" value="NER65596.1"/>
    <property type="molecule type" value="Genomic_DNA"/>
</dbReference>
<dbReference type="InterPro" id="IPR011978">
    <property type="entry name" value="YgfB-like"/>
</dbReference>
<comment type="caution">
    <text evidence="2">The sequence shown here is derived from an EMBL/GenBank/DDBJ whole genome shotgun (WGS) entry which is preliminary data.</text>
</comment>
<keyword evidence="4" id="KW-1185">Reference proteome</keyword>
<dbReference type="Proteomes" id="UP000482634">
    <property type="component" value="Unassembled WGS sequence"/>
</dbReference>
<dbReference type="SUPFAM" id="SSF101327">
    <property type="entry name" value="YgfB-like"/>
    <property type="match status" value="1"/>
</dbReference>
<proteinExistence type="predicted"/>
<accession>A0A6B3NUG2</accession>
<reference evidence="3 4" key="1">
    <citation type="submission" date="2020-02" db="EMBL/GenBank/DDBJ databases">
        <title>Broccoli isolated Pseudomonas sp.</title>
        <authorList>
            <person name="Fujikawa T."/>
            <person name="Sawada H."/>
        </authorList>
    </citation>
    <scope>NUCLEOTIDE SEQUENCE [LARGE SCALE GENOMIC DNA]</scope>
    <source>
        <strain evidence="2 4">MAFF212427</strain>
        <strain evidence="1 3">MAFF212428</strain>
    </source>
</reference>